<evidence type="ECO:0000256" key="5">
    <source>
        <dbReference type="ARBA" id="ARBA00017303"/>
    </source>
</evidence>
<keyword evidence="8" id="KW-0106">Calcium</keyword>
<dbReference type="Pfam" id="PF02806">
    <property type="entry name" value="Alpha-amylase_C"/>
    <property type="match status" value="1"/>
</dbReference>
<dbReference type="InterPro" id="IPR006046">
    <property type="entry name" value="Alpha_amylase"/>
</dbReference>
<dbReference type="Gene3D" id="2.60.40.1180">
    <property type="entry name" value="Golgi alpha-mannosidase II"/>
    <property type="match status" value="1"/>
</dbReference>
<dbReference type="GO" id="GO:2001070">
    <property type="term" value="F:starch binding"/>
    <property type="evidence" value="ECO:0007669"/>
    <property type="project" value="InterPro"/>
</dbReference>
<dbReference type="InterPro" id="IPR031319">
    <property type="entry name" value="A-amylase_C"/>
</dbReference>
<evidence type="ECO:0000256" key="1">
    <source>
        <dbReference type="ARBA" id="ARBA00000548"/>
    </source>
</evidence>
<dbReference type="Proteomes" id="UP000192907">
    <property type="component" value="Unassembled WGS sequence"/>
</dbReference>
<dbReference type="PROSITE" id="PS51166">
    <property type="entry name" value="CBM20"/>
    <property type="match status" value="1"/>
</dbReference>
<dbReference type="InterPro" id="IPR006047">
    <property type="entry name" value="GH13_cat_dom"/>
</dbReference>
<keyword evidence="13" id="KW-0732">Signal</keyword>
<evidence type="ECO:0000256" key="3">
    <source>
        <dbReference type="ARBA" id="ARBA00008061"/>
    </source>
</evidence>
<dbReference type="EC" id="3.2.1.1" evidence="4"/>
<evidence type="ECO:0000256" key="4">
    <source>
        <dbReference type="ARBA" id="ARBA00012595"/>
    </source>
</evidence>
<reference evidence="16" key="1">
    <citation type="submission" date="2017-04" db="EMBL/GenBank/DDBJ databases">
        <authorList>
            <person name="Varghese N."/>
            <person name="Submissions S."/>
        </authorList>
    </citation>
    <scope>NUCLEOTIDE SEQUENCE [LARGE SCALE GENOMIC DNA]</scope>
    <source>
        <strain evidence="16">RKEM611</strain>
    </source>
</reference>
<evidence type="ECO:0000256" key="7">
    <source>
        <dbReference type="ARBA" id="ARBA00022801"/>
    </source>
</evidence>
<keyword evidence="6" id="KW-0479">Metal-binding</keyword>
<keyword evidence="7" id="KW-0378">Hydrolase</keyword>
<dbReference type="PRINTS" id="PR00110">
    <property type="entry name" value="ALPHAAMYLASE"/>
</dbReference>
<gene>
    <name evidence="15" type="ORF">SAMN06296036_108140</name>
</gene>
<keyword evidence="16" id="KW-1185">Reference proteome</keyword>
<dbReference type="GO" id="GO:0005975">
    <property type="term" value="P:carbohydrate metabolic process"/>
    <property type="evidence" value="ECO:0007669"/>
    <property type="project" value="InterPro"/>
</dbReference>
<dbReference type="RefSeq" id="WP_132318870.1">
    <property type="nucleotide sequence ID" value="NZ_FWZT01000008.1"/>
</dbReference>
<dbReference type="InterPro" id="IPR013780">
    <property type="entry name" value="Glyco_hydro_b"/>
</dbReference>
<comment type="cofactor">
    <cofactor evidence="2">
        <name>Ca(2+)</name>
        <dbReference type="ChEBI" id="CHEBI:29108"/>
    </cofactor>
</comment>
<feature type="domain" description="CBM20" evidence="14">
    <location>
        <begin position="469"/>
        <end position="570"/>
    </location>
</feature>
<dbReference type="GO" id="GO:0004556">
    <property type="term" value="F:alpha-amylase activity"/>
    <property type="evidence" value="ECO:0007669"/>
    <property type="project" value="UniProtKB-UniRule"/>
</dbReference>
<proteinExistence type="inferred from homology"/>
<evidence type="ECO:0000256" key="2">
    <source>
        <dbReference type="ARBA" id="ARBA00001913"/>
    </source>
</evidence>
<feature type="compositionally biased region" description="Polar residues" evidence="12">
    <location>
        <begin position="543"/>
        <end position="570"/>
    </location>
</feature>
<dbReference type="SMART" id="SM01065">
    <property type="entry name" value="CBM_2"/>
    <property type="match status" value="1"/>
</dbReference>
<dbReference type="CDD" id="cd11317">
    <property type="entry name" value="AmyAc_bac_euk_AmyA"/>
    <property type="match status" value="1"/>
</dbReference>
<dbReference type="STRING" id="1513793.SAMN06296036_108140"/>
<dbReference type="SMART" id="SM00642">
    <property type="entry name" value="Aamy"/>
    <property type="match status" value="1"/>
</dbReference>
<dbReference type="SUPFAM" id="SSF51011">
    <property type="entry name" value="Glycosyl hydrolase domain"/>
    <property type="match status" value="1"/>
</dbReference>
<evidence type="ECO:0000313" key="16">
    <source>
        <dbReference type="Proteomes" id="UP000192907"/>
    </source>
</evidence>
<evidence type="ECO:0000256" key="10">
    <source>
        <dbReference type="ARBA" id="ARBA00023295"/>
    </source>
</evidence>
<keyword evidence="9" id="KW-0119">Carbohydrate metabolism</keyword>
<evidence type="ECO:0000256" key="6">
    <source>
        <dbReference type="ARBA" id="ARBA00022723"/>
    </source>
</evidence>
<dbReference type="OrthoDB" id="5287813at2"/>
<sequence length="570" mass="62980">MIARKSLLAMIAGAWVTQASATPRTAFVHLFEWSWDDVAEECEQVLGPKGFAAVQVSPPQKSINGGAWWTRYQPISYEIVGRSGNRSQFQSMVNRCQAVGVDIYVDAVINHMAASGNRNYPEVPYGPNDFNYCGSPIDYYDRYKVQFCDLVGLNDLKTSSDYVQGKIADYLNDLTRMGVKGFRIDAAKHIPAGDVRAIVSRLEGNPYIFQEVIEAFGEPVRPEEYVGNGNVTEFRFEREMGAIFKGFKPLKELQWINRKGWLRSDQAVVFVSNHDDQRQYPERTLTYKDVGNLYYIAEIAMLAYPYGYPKVMSSYYFSDKDQGPPSRGPNTGDRCFDGGWVCEHRWNGIANMVEFRNQTAGEWRLSHWWDDGSNQIAFGRGGLGFVAINRNDFQSLNQRLQTGMPAGEYCDIVHGNFDKATGLCDGPTVTVDGSGFASFDVATIDAVAIHVGAKVGKSQGGDNGSTPLPPPEGSRDITFICDNGETVLGQSVFVVGNIPELGNWKASQAIKIDPDNYPQWEGTVTIDSNGTVEWKCIKGQDDSPASGTVWQSGPNNTLNPAGSSSTRGSF</sequence>
<evidence type="ECO:0000256" key="12">
    <source>
        <dbReference type="SAM" id="MobiDB-lite"/>
    </source>
</evidence>
<feature type="chain" id="PRO_5012554424" description="Alpha-amylase" evidence="13">
    <location>
        <begin position="22"/>
        <end position="570"/>
    </location>
</feature>
<feature type="region of interest" description="Disordered" evidence="12">
    <location>
        <begin position="539"/>
        <end position="570"/>
    </location>
</feature>
<evidence type="ECO:0000256" key="11">
    <source>
        <dbReference type="RuleBase" id="RU003615"/>
    </source>
</evidence>
<evidence type="ECO:0000256" key="13">
    <source>
        <dbReference type="SAM" id="SignalP"/>
    </source>
</evidence>
<dbReference type="EMBL" id="FWZT01000008">
    <property type="protein sequence ID" value="SMF26375.1"/>
    <property type="molecule type" value="Genomic_DNA"/>
</dbReference>
<comment type="catalytic activity">
    <reaction evidence="1">
        <text>Endohydrolysis of (1-&gt;4)-alpha-D-glucosidic linkages in polysaccharides containing three or more (1-&gt;4)-alpha-linked D-glucose units.</text>
        <dbReference type="EC" id="3.2.1.1"/>
    </reaction>
</comment>
<dbReference type="AlphaFoldDB" id="A0A1Y6BZK2"/>
<evidence type="ECO:0000256" key="8">
    <source>
        <dbReference type="ARBA" id="ARBA00022837"/>
    </source>
</evidence>
<protein>
    <recommendedName>
        <fullName evidence="5">Alpha-amylase</fullName>
        <ecNumber evidence="4">3.2.1.1</ecNumber>
    </recommendedName>
</protein>
<dbReference type="InterPro" id="IPR013783">
    <property type="entry name" value="Ig-like_fold"/>
</dbReference>
<dbReference type="SMART" id="SM00632">
    <property type="entry name" value="Aamy_C"/>
    <property type="match status" value="1"/>
</dbReference>
<accession>A0A1Y6BZK2</accession>
<dbReference type="InterPro" id="IPR017853">
    <property type="entry name" value="GH"/>
</dbReference>
<dbReference type="InterPro" id="IPR006048">
    <property type="entry name" value="A-amylase/branching_C"/>
</dbReference>
<evidence type="ECO:0000313" key="15">
    <source>
        <dbReference type="EMBL" id="SMF26375.1"/>
    </source>
</evidence>
<dbReference type="GO" id="GO:0046872">
    <property type="term" value="F:metal ion binding"/>
    <property type="evidence" value="ECO:0007669"/>
    <property type="project" value="UniProtKB-KW"/>
</dbReference>
<name>A0A1Y6BZK2_9BACT</name>
<dbReference type="Gene3D" id="2.60.40.10">
    <property type="entry name" value="Immunoglobulins"/>
    <property type="match status" value="1"/>
</dbReference>
<dbReference type="Gene3D" id="3.20.20.80">
    <property type="entry name" value="Glycosidases"/>
    <property type="match status" value="1"/>
</dbReference>
<feature type="signal peptide" evidence="13">
    <location>
        <begin position="1"/>
        <end position="21"/>
    </location>
</feature>
<dbReference type="PANTHER" id="PTHR43447">
    <property type="entry name" value="ALPHA-AMYLASE"/>
    <property type="match status" value="1"/>
</dbReference>
<dbReference type="InterPro" id="IPR013784">
    <property type="entry name" value="Carb-bd-like_fold"/>
</dbReference>
<evidence type="ECO:0000259" key="14">
    <source>
        <dbReference type="PROSITE" id="PS51166"/>
    </source>
</evidence>
<dbReference type="SUPFAM" id="SSF49452">
    <property type="entry name" value="Starch-binding domain-like"/>
    <property type="match status" value="1"/>
</dbReference>
<dbReference type="Pfam" id="PF00686">
    <property type="entry name" value="CBM_20"/>
    <property type="match status" value="1"/>
</dbReference>
<evidence type="ECO:0000256" key="9">
    <source>
        <dbReference type="ARBA" id="ARBA00023277"/>
    </source>
</evidence>
<organism evidence="15 16">
    <name type="scientific">Pseudobacteriovorax antillogorgiicola</name>
    <dbReference type="NCBI Taxonomy" id="1513793"/>
    <lineage>
        <taxon>Bacteria</taxon>
        <taxon>Pseudomonadati</taxon>
        <taxon>Bdellovibrionota</taxon>
        <taxon>Oligoflexia</taxon>
        <taxon>Oligoflexales</taxon>
        <taxon>Pseudobacteriovoracaceae</taxon>
        <taxon>Pseudobacteriovorax</taxon>
    </lineage>
</organism>
<comment type="similarity">
    <text evidence="3 11">Belongs to the glycosyl hydrolase 13 family.</text>
</comment>
<keyword evidence="10" id="KW-0326">Glycosidase</keyword>
<dbReference type="SUPFAM" id="SSF51445">
    <property type="entry name" value="(Trans)glycosidases"/>
    <property type="match status" value="1"/>
</dbReference>
<dbReference type="InterPro" id="IPR002044">
    <property type="entry name" value="CBM20"/>
</dbReference>